<accession>A0A9D7IHU4</accession>
<dbReference type="Proteomes" id="UP000886602">
    <property type="component" value="Unassembled WGS sequence"/>
</dbReference>
<dbReference type="SUPFAM" id="SSF53098">
    <property type="entry name" value="Ribonuclease H-like"/>
    <property type="match status" value="1"/>
</dbReference>
<dbReference type="AlphaFoldDB" id="A0A9D7IHU4"/>
<dbReference type="Pfam" id="PF00929">
    <property type="entry name" value="RNase_T"/>
    <property type="match status" value="1"/>
</dbReference>
<dbReference type="GO" id="GO:0003676">
    <property type="term" value="F:nucleic acid binding"/>
    <property type="evidence" value="ECO:0007669"/>
    <property type="project" value="InterPro"/>
</dbReference>
<reference evidence="2" key="1">
    <citation type="submission" date="2020-10" db="EMBL/GenBank/DDBJ databases">
        <title>Connecting structure to function with the recovery of over 1000 high-quality activated sludge metagenome-assembled genomes encoding full-length rRNA genes using long-read sequencing.</title>
        <authorList>
            <person name="Singleton C.M."/>
            <person name="Petriglieri F."/>
            <person name="Kristensen J.M."/>
            <person name="Kirkegaard R.H."/>
            <person name="Michaelsen T.Y."/>
            <person name="Andersen M.H."/>
            <person name="Karst S.M."/>
            <person name="Dueholm M.S."/>
            <person name="Nielsen P.H."/>
            <person name="Albertsen M."/>
        </authorList>
    </citation>
    <scope>NUCLEOTIDE SEQUENCE</scope>
    <source>
        <strain evidence="2">EsbW_18-Q3-R4-48_MAXAC.044</strain>
    </source>
</reference>
<dbReference type="InterPro" id="IPR036397">
    <property type="entry name" value="RNaseH_sf"/>
</dbReference>
<organism evidence="2 3">
    <name type="scientific">Candidatus Propionivibrio dominans</name>
    <dbReference type="NCBI Taxonomy" id="2954373"/>
    <lineage>
        <taxon>Bacteria</taxon>
        <taxon>Pseudomonadati</taxon>
        <taxon>Pseudomonadota</taxon>
        <taxon>Betaproteobacteria</taxon>
        <taxon>Rhodocyclales</taxon>
        <taxon>Rhodocyclaceae</taxon>
        <taxon>Propionivibrio</taxon>
    </lineage>
</organism>
<dbReference type="Gene3D" id="3.30.420.10">
    <property type="entry name" value="Ribonuclease H-like superfamily/Ribonuclease H"/>
    <property type="match status" value="1"/>
</dbReference>
<evidence type="ECO:0000259" key="1">
    <source>
        <dbReference type="Pfam" id="PF00929"/>
    </source>
</evidence>
<protein>
    <recommendedName>
        <fullName evidence="1">Exonuclease domain-containing protein</fullName>
    </recommendedName>
</protein>
<dbReference type="InterPro" id="IPR013520">
    <property type="entry name" value="Ribonucl_H"/>
</dbReference>
<feature type="domain" description="Exonuclease" evidence="1">
    <location>
        <begin position="2"/>
        <end position="107"/>
    </location>
</feature>
<dbReference type="GO" id="GO:0006259">
    <property type="term" value="P:DNA metabolic process"/>
    <property type="evidence" value="ECO:0007669"/>
    <property type="project" value="UniProtKB-ARBA"/>
</dbReference>
<dbReference type="InterPro" id="IPR012337">
    <property type="entry name" value="RNaseH-like_sf"/>
</dbReference>
<proteinExistence type="predicted"/>
<comment type="caution">
    <text evidence="2">The sequence shown here is derived from an EMBL/GenBank/DDBJ whole genome shotgun (WGS) entry which is preliminary data.</text>
</comment>
<evidence type="ECO:0000313" key="2">
    <source>
        <dbReference type="EMBL" id="MBK7424699.1"/>
    </source>
</evidence>
<dbReference type="EMBL" id="JADJNC010000041">
    <property type="protein sequence ID" value="MBK7424699.1"/>
    <property type="molecule type" value="Genomic_DNA"/>
</dbReference>
<dbReference type="GO" id="GO:0004527">
    <property type="term" value="F:exonuclease activity"/>
    <property type="evidence" value="ECO:0007669"/>
    <property type="project" value="UniProtKB-ARBA"/>
</dbReference>
<gene>
    <name evidence="2" type="ORF">IPJ48_17330</name>
</gene>
<sequence>MKGKPLFIDIAAELIEFIAGKEVLIHNAPFDLAFIDRELFAIGCRTRPSSISLPSKVTDTPCFLTFRGLFPGERCSPQALCDRFQIACAGDDRWHTALTDARKLAQLWTAISIPDDLVIALKEAKHVVGLLPARSIAESGIPTFSRFTHRPAETV</sequence>
<evidence type="ECO:0000313" key="3">
    <source>
        <dbReference type="Proteomes" id="UP000886602"/>
    </source>
</evidence>
<name>A0A9D7IHU4_9RHOO</name>